<feature type="transmembrane region" description="Helical" evidence="6">
    <location>
        <begin position="476"/>
        <end position="497"/>
    </location>
</feature>
<dbReference type="GO" id="GO:0022857">
    <property type="term" value="F:transmembrane transporter activity"/>
    <property type="evidence" value="ECO:0007669"/>
    <property type="project" value="InterPro"/>
</dbReference>
<dbReference type="PANTHER" id="PTHR45649:SF26">
    <property type="entry name" value="OS04G0435100 PROTEIN"/>
    <property type="match status" value="1"/>
</dbReference>
<evidence type="ECO:0000256" key="1">
    <source>
        <dbReference type="ARBA" id="ARBA00004141"/>
    </source>
</evidence>
<dbReference type="GO" id="GO:0016020">
    <property type="term" value="C:membrane"/>
    <property type="evidence" value="ECO:0007669"/>
    <property type="project" value="UniProtKB-SubCell"/>
</dbReference>
<keyword evidence="5 6" id="KW-0472">Membrane</keyword>
<feature type="transmembrane region" description="Helical" evidence="6">
    <location>
        <begin position="400"/>
        <end position="421"/>
    </location>
</feature>
<feature type="transmembrane region" description="Helical" evidence="6">
    <location>
        <begin position="269"/>
        <end position="287"/>
    </location>
</feature>
<comment type="subcellular location">
    <subcellularLocation>
        <location evidence="1">Membrane</location>
        <topology evidence="1">Multi-pass membrane protein</topology>
    </subcellularLocation>
</comment>
<dbReference type="InterPro" id="IPR004840">
    <property type="entry name" value="Amino_acid_permease_CS"/>
</dbReference>
<feature type="transmembrane region" description="Helical" evidence="6">
    <location>
        <begin position="119"/>
        <end position="139"/>
    </location>
</feature>
<feature type="transmembrane region" description="Helical" evidence="6">
    <location>
        <begin position="151"/>
        <end position="170"/>
    </location>
</feature>
<feature type="transmembrane region" description="Helical" evidence="6">
    <location>
        <begin position="206"/>
        <end position="230"/>
    </location>
</feature>
<protein>
    <submittedName>
        <fullName evidence="7">Uncharacterized protein</fullName>
    </submittedName>
</protein>
<sequence length="621" mass="67962">MFPCAAPADQTTHKKRPPISIRHLVFFFHSFPAVLSTLRPLGSSTLPLSYSSALPANPYPSPAPAPRPICSHDPHSCPAHRIEHIIKMKEAKAAKVDRSEQRLRELGYKQELKRELTSFTNFSVSFSIVSILTGLTSLYGTALNSGGPAVIIWGWVFVSAMSMCVAASMAEICSSYPTSGGLYYWSSKLAGEHGPFYAWVTGWWNLLGQFGCTAGIDFGLSLLLCSVISLANGWVYERWHVVLIYFVILVIHGLINTFMVRLIAIMNTISVWVHIGGVVIILVTLLVKAEHKASASFVFTHFINNTGWSSNVYVVLLGLLQSQFTMTGYDASAHMTEETKNADVAGPVGILMAVGVSFVAGLGYLLALTFGIQNLDNVLNSKYGNPITQIFLDAVGETGALLLLVILLLAQFFCGSASVTANSRMIYAFSRDGAMPGSKYFHRIHPTLKSPIWGIWLSCFVSALLGLMYLADQAAFSAITSIATIGLYISYGLPTLCRITYARNTFENGPISLGKLSIPMGWISCVWICIITVLFVLPGASPVTEKNMNYTIVIVVASACYIFGNWYFNARHWFKGPVSNIDLEDNENDFVAGSIGKQEIMEEANTSGQTVIDEKEKQEIK</sequence>
<keyword evidence="3 6" id="KW-0812">Transmembrane</keyword>
<evidence type="ECO:0000256" key="2">
    <source>
        <dbReference type="ARBA" id="ARBA00022448"/>
    </source>
</evidence>
<dbReference type="AlphaFoldDB" id="A0A9P8CX15"/>
<dbReference type="Gene3D" id="1.20.1740.10">
    <property type="entry name" value="Amino acid/polyamine transporter I"/>
    <property type="match status" value="1"/>
</dbReference>
<gene>
    <name evidence="7" type="ORF">KVV02_004815</name>
</gene>
<evidence type="ECO:0000256" key="4">
    <source>
        <dbReference type="ARBA" id="ARBA00022989"/>
    </source>
</evidence>
<dbReference type="GO" id="GO:0006865">
    <property type="term" value="P:amino acid transport"/>
    <property type="evidence" value="ECO:0007669"/>
    <property type="project" value="InterPro"/>
</dbReference>
<dbReference type="EMBL" id="JAIFTL010000183">
    <property type="protein sequence ID" value="KAG9321786.1"/>
    <property type="molecule type" value="Genomic_DNA"/>
</dbReference>
<dbReference type="Pfam" id="PF13520">
    <property type="entry name" value="AA_permease_2"/>
    <property type="match status" value="1"/>
</dbReference>
<accession>A0A9P8CX15</accession>
<feature type="transmembrane region" description="Helical" evidence="6">
    <location>
        <begin position="518"/>
        <end position="537"/>
    </location>
</feature>
<evidence type="ECO:0000313" key="7">
    <source>
        <dbReference type="EMBL" id="KAG9321786.1"/>
    </source>
</evidence>
<dbReference type="PANTHER" id="PTHR45649">
    <property type="entry name" value="AMINO-ACID PERMEASE BAT1"/>
    <property type="match status" value="1"/>
</dbReference>
<keyword evidence="2" id="KW-0813">Transport</keyword>
<organism evidence="7 8">
    <name type="scientific">Mortierella alpina</name>
    <name type="common">Oleaginous fungus</name>
    <name type="synonym">Mortierella renispora</name>
    <dbReference type="NCBI Taxonomy" id="64518"/>
    <lineage>
        <taxon>Eukaryota</taxon>
        <taxon>Fungi</taxon>
        <taxon>Fungi incertae sedis</taxon>
        <taxon>Mucoromycota</taxon>
        <taxon>Mortierellomycotina</taxon>
        <taxon>Mortierellomycetes</taxon>
        <taxon>Mortierellales</taxon>
        <taxon>Mortierellaceae</taxon>
        <taxon>Mortierella</taxon>
    </lineage>
</organism>
<evidence type="ECO:0000256" key="6">
    <source>
        <dbReference type="SAM" id="Phobius"/>
    </source>
</evidence>
<feature type="transmembrane region" description="Helical" evidence="6">
    <location>
        <begin position="350"/>
        <end position="372"/>
    </location>
</feature>
<evidence type="ECO:0000256" key="5">
    <source>
        <dbReference type="ARBA" id="ARBA00023136"/>
    </source>
</evidence>
<dbReference type="PROSITE" id="PS00218">
    <property type="entry name" value="AMINO_ACID_PERMEASE_1"/>
    <property type="match status" value="1"/>
</dbReference>
<reference evidence="7" key="1">
    <citation type="submission" date="2021-07" db="EMBL/GenBank/DDBJ databases">
        <title>Draft genome of Mortierella alpina, strain LL118, isolated from an aspen leaf litter sample.</title>
        <authorList>
            <person name="Yang S."/>
            <person name="Vinatzer B.A."/>
        </authorList>
    </citation>
    <scope>NUCLEOTIDE SEQUENCE</scope>
    <source>
        <strain evidence="7">LL118</strain>
    </source>
</reference>
<dbReference type="InterPro" id="IPR002293">
    <property type="entry name" value="AA/rel_permease1"/>
</dbReference>
<proteinExistence type="predicted"/>
<dbReference type="Proteomes" id="UP000717515">
    <property type="component" value="Unassembled WGS sequence"/>
</dbReference>
<name>A0A9P8CX15_MORAP</name>
<comment type="caution">
    <text evidence="7">The sequence shown here is derived from an EMBL/GenBank/DDBJ whole genome shotgun (WGS) entry which is preliminary data.</text>
</comment>
<evidence type="ECO:0000313" key="8">
    <source>
        <dbReference type="Proteomes" id="UP000717515"/>
    </source>
</evidence>
<feature type="transmembrane region" description="Helical" evidence="6">
    <location>
        <begin position="452"/>
        <end position="470"/>
    </location>
</feature>
<evidence type="ECO:0000256" key="3">
    <source>
        <dbReference type="ARBA" id="ARBA00022692"/>
    </source>
</evidence>
<feature type="transmembrane region" description="Helical" evidence="6">
    <location>
        <begin position="242"/>
        <end position="263"/>
    </location>
</feature>
<keyword evidence="4 6" id="KW-1133">Transmembrane helix</keyword>
<feature type="transmembrane region" description="Helical" evidence="6">
    <location>
        <begin position="549"/>
        <end position="568"/>
    </location>
</feature>